<dbReference type="EMBL" id="AGNL01038695">
    <property type="protein sequence ID" value="EJK53014.1"/>
    <property type="molecule type" value="Genomic_DNA"/>
</dbReference>
<feature type="compositionally biased region" description="Basic residues" evidence="1">
    <location>
        <begin position="33"/>
        <end position="45"/>
    </location>
</feature>
<feature type="non-terminal residue" evidence="2">
    <location>
        <position position="1"/>
    </location>
</feature>
<dbReference type="AlphaFoldDB" id="K0RL53"/>
<gene>
    <name evidence="2" type="ORF">THAOC_27622</name>
</gene>
<proteinExistence type="predicted"/>
<evidence type="ECO:0000256" key="1">
    <source>
        <dbReference type="SAM" id="MobiDB-lite"/>
    </source>
</evidence>
<accession>K0RL53</accession>
<keyword evidence="3" id="KW-1185">Reference proteome</keyword>
<organism evidence="2 3">
    <name type="scientific">Thalassiosira oceanica</name>
    <name type="common">Marine diatom</name>
    <dbReference type="NCBI Taxonomy" id="159749"/>
    <lineage>
        <taxon>Eukaryota</taxon>
        <taxon>Sar</taxon>
        <taxon>Stramenopiles</taxon>
        <taxon>Ochrophyta</taxon>
        <taxon>Bacillariophyta</taxon>
        <taxon>Coscinodiscophyceae</taxon>
        <taxon>Thalassiosirophycidae</taxon>
        <taxon>Thalassiosirales</taxon>
        <taxon>Thalassiosiraceae</taxon>
        <taxon>Thalassiosira</taxon>
    </lineage>
</organism>
<reference evidence="2 3" key="1">
    <citation type="journal article" date="2012" name="Genome Biol.">
        <title>Genome and low-iron response of an oceanic diatom adapted to chronic iron limitation.</title>
        <authorList>
            <person name="Lommer M."/>
            <person name="Specht M."/>
            <person name="Roy A.S."/>
            <person name="Kraemer L."/>
            <person name="Andreson R."/>
            <person name="Gutowska M.A."/>
            <person name="Wolf J."/>
            <person name="Bergner S.V."/>
            <person name="Schilhabel M.B."/>
            <person name="Klostermeier U.C."/>
            <person name="Beiko R.G."/>
            <person name="Rosenstiel P."/>
            <person name="Hippler M."/>
            <person name="Laroche J."/>
        </authorList>
    </citation>
    <scope>NUCLEOTIDE SEQUENCE [LARGE SCALE GENOMIC DNA]</scope>
    <source>
        <strain evidence="2 3">CCMP1005</strain>
    </source>
</reference>
<name>K0RL53_THAOC</name>
<feature type="compositionally biased region" description="Basic and acidic residues" evidence="1">
    <location>
        <begin position="142"/>
        <end position="155"/>
    </location>
</feature>
<protein>
    <submittedName>
        <fullName evidence="2">Uncharacterized protein</fullName>
    </submittedName>
</protein>
<feature type="region of interest" description="Disordered" evidence="1">
    <location>
        <begin position="1"/>
        <end position="155"/>
    </location>
</feature>
<evidence type="ECO:0000313" key="2">
    <source>
        <dbReference type="EMBL" id="EJK53014.1"/>
    </source>
</evidence>
<dbReference type="Proteomes" id="UP000266841">
    <property type="component" value="Unassembled WGS sequence"/>
</dbReference>
<evidence type="ECO:0000313" key="3">
    <source>
        <dbReference type="Proteomes" id="UP000266841"/>
    </source>
</evidence>
<sequence length="155" mass="16605">KIPGPERGPHHRRVRLVLRPPIHPQESQDGRNSKRGKSGKKPRAAKVKDRAGAISEVSYHGPNAQAAGVSKKAVRFRGKDPGSRTRRPLAKTPKLGGSALHIDGLSTPTRAQVTGGRDGIARPDEGLGDSVAGWGNRRRIPRSSDVREVPTGRCG</sequence>
<comment type="caution">
    <text evidence="2">The sequence shown here is derived from an EMBL/GenBank/DDBJ whole genome shotgun (WGS) entry which is preliminary data.</text>
</comment>